<protein>
    <submittedName>
        <fullName evidence="1">Uncharacterized protein</fullName>
    </submittedName>
</protein>
<dbReference type="AlphaFoldDB" id="A0AAD7LFL3"/>
<accession>A0AAD7LFL3</accession>
<proteinExistence type="predicted"/>
<reference evidence="1" key="1">
    <citation type="journal article" date="2023" name="Science">
        <title>Elucidation of the pathway for biosynthesis of saponin adjuvants from the soapbark tree.</title>
        <authorList>
            <person name="Reed J."/>
            <person name="Orme A."/>
            <person name="El-Demerdash A."/>
            <person name="Owen C."/>
            <person name="Martin L.B.B."/>
            <person name="Misra R.C."/>
            <person name="Kikuchi S."/>
            <person name="Rejzek M."/>
            <person name="Martin A.C."/>
            <person name="Harkess A."/>
            <person name="Leebens-Mack J."/>
            <person name="Louveau T."/>
            <person name="Stephenson M.J."/>
            <person name="Osbourn A."/>
        </authorList>
    </citation>
    <scope>NUCLEOTIDE SEQUENCE</scope>
    <source>
        <strain evidence="1">S10</strain>
    </source>
</reference>
<evidence type="ECO:0000313" key="1">
    <source>
        <dbReference type="EMBL" id="KAJ7956215.1"/>
    </source>
</evidence>
<dbReference type="EMBL" id="JARAOO010000009">
    <property type="protein sequence ID" value="KAJ7956215.1"/>
    <property type="molecule type" value="Genomic_DNA"/>
</dbReference>
<keyword evidence="2" id="KW-1185">Reference proteome</keyword>
<sequence>MSNEMAQDFYGDHQCVGEVDERHNKVQTRTLQSKVEVPCKGQMNQEGFQIVDEKSIIDDQLFDENPCEAATMTLTQEVEDIEQQKDIGFWKKVQKIGEGLTGQFESIVWNFKLKHKAFKVAVKLIFVKEIKGQMLKWVDYTISTHIGAQAMMAWVYAISRQPICRKYPCYTFILEDKDSFKESELLHS</sequence>
<dbReference type="KEGG" id="qsa:O6P43_022691"/>
<organism evidence="1 2">
    <name type="scientific">Quillaja saponaria</name>
    <name type="common">Soap bark tree</name>
    <dbReference type="NCBI Taxonomy" id="32244"/>
    <lineage>
        <taxon>Eukaryota</taxon>
        <taxon>Viridiplantae</taxon>
        <taxon>Streptophyta</taxon>
        <taxon>Embryophyta</taxon>
        <taxon>Tracheophyta</taxon>
        <taxon>Spermatophyta</taxon>
        <taxon>Magnoliopsida</taxon>
        <taxon>eudicotyledons</taxon>
        <taxon>Gunneridae</taxon>
        <taxon>Pentapetalae</taxon>
        <taxon>rosids</taxon>
        <taxon>fabids</taxon>
        <taxon>Fabales</taxon>
        <taxon>Quillajaceae</taxon>
        <taxon>Quillaja</taxon>
    </lineage>
</organism>
<dbReference type="Proteomes" id="UP001163823">
    <property type="component" value="Chromosome 9"/>
</dbReference>
<name>A0AAD7LFL3_QUISA</name>
<evidence type="ECO:0000313" key="2">
    <source>
        <dbReference type="Proteomes" id="UP001163823"/>
    </source>
</evidence>
<gene>
    <name evidence="1" type="ORF">O6P43_022691</name>
</gene>
<comment type="caution">
    <text evidence="1">The sequence shown here is derived from an EMBL/GenBank/DDBJ whole genome shotgun (WGS) entry which is preliminary data.</text>
</comment>